<evidence type="ECO:0000259" key="1">
    <source>
        <dbReference type="PROSITE" id="PS50943"/>
    </source>
</evidence>
<protein>
    <submittedName>
        <fullName evidence="2">Helix-turn-helix transcriptional regulator</fullName>
    </submittedName>
</protein>
<sequence length="149" mass="16187">MSRRAKITPEQVGLSPGVRRRVPGLRREEAAQLAGVSTEYYTQIERGNVAGVSDEVLQAISRALTQIVGELATQSIEFRTRWAAHNVAGHRHGVKQFCHPEFGDLTLTYNVFEITGAPGLSLVGYTAAPDTPSAHALNIMASWSVTSRT</sequence>
<dbReference type="Proteomes" id="UP000812982">
    <property type="component" value="Unassembled WGS sequence"/>
</dbReference>
<dbReference type="CDD" id="cd00093">
    <property type="entry name" value="HTH_XRE"/>
    <property type="match status" value="1"/>
</dbReference>
<dbReference type="PANTHER" id="PTHR35010:SF2">
    <property type="entry name" value="BLL4672 PROTEIN"/>
    <property type="match status" value="1"/>
</dbReference>
<dbReference type="InterPro" id="IPR041413">
    <property type="entry name" value="MLTR_LBD"/>
</dbReference>
<accession>A0ABS6KST2</accession>
<reference evidence="2 3" key="1">
    <citation type="journal article" date="2021" name="Sci. Rep.">
        <title>Phenotypic and genomic hallmarks of a novel, potentially pathogenic rapidly growing Mycobacterium species related to the Mycobacterium fortuitum complex.</title>
        <authorList>
            <person name="Gharbi R."/>
            <person name="Khanna V."/>
            <person name="Frigui W."/>
            <person name="Mhenni B."/>
            <person name="Brosch R."/>
            <person name="Mardassi H."/>
        </authorList>
    </citation>
    <scope>NUCLEOTIDE SEQUENCE [LARGE SCALE GENOMIC DNA]</scope>
    <source>
        <strain evidence="2 3">TNTM28</strain>
    </source>
</reference>
<keyword evidence="3" id="KW-1185">Reference proteome</keyword>
<dbReference type="RefSeq" id="WP_217160390.1">
    <property type="nucleotide sequence ID" value="NZ_VOMB01000023.1"/>
</dbReference>
<evidence type="ECO:0000313" key="2">
    <source>
        <dbReference type="EMBL" id="MBU9766549.1"/>
    </source>
</evidence>
<organism evidence="2 3">
    <name type="scientific">[Mycobacterium] fortunisiensis</name>
    <dbReference type="NCBI Taxonomy" id="2600579"/>
    <lineage>
        <taxon>Bacteria</taxon>
        <taxon>Bacillati</taxon>
        <taxon>Actinomycetota</taxon>
        <taxon>Actinomycetes</taxon>
        <taxon>Mycobacteriales</taxon>
        <taxon>Mycobacteriaceae</taxon>
        <taxon>Mycolicibacterium</taxon>
    </lineage>
</organism>
<gene>
    <name evidence="2" type="ORF">FR943_22235</name>
</gene>
<comment type="caution">
    <text evidence="2">The sequence shown here is derived from an EMBL/GenBank/DDBJ whole genome shotgun (WGS) entry which is preliminary data.</text>
</comment>
<dbReference type="PROSITE" id="PS50943">
    <property type="entry name" value="HTH_CROC1"/>
    <property type="match status" value="1"/>
</dbReference>
<dbReference type="EMBL" id="VOMB01000023">
    <property type="protein sequence ID" value="MBU9766549.1"/>
    <property type="molecule type" value="Genomic_DNA"/>
</dbReference>
<evidence type="ECO:0000313" key="3">
    <source>
        <dbReference type="Proteomes" id="UP000812982"/>
    </source>
</evidence>
<feature type="domain" description="HTH cro/C1-type" evidence="1">
    <location>
        <begin position="24"/>
        <end position="71"/>
    </location>
</feature>
<name>A0ABS6KST2_9MYCO</name>
<dbReference type="InterPro" id="IPR001387">
    <property type="entry name" value="Cro/C1-type_HTH"/>
</dbReference>
<proteinExistence type="predicted"/>
<dbReference type="PANTHER" id="PTHR35010">
    <property type="entry name" value="BLL4672 PROTEIN-RELATED"/>
    <property type="match status" value="1"/>
</dbReference>
<dbReference type="Pfam" id="PF17765">
    <property type="entry name" value="MLTR_LBD"/>
    <property type="match status" value="1"/>
</dbReference>